<dbReference type="InterPro" id="IPR051010">
    <property type="entry name" value="BCAA_transport"/>
</dbReference>
<proteinExistence type="inferred from homology"/>
<reference evidence="5 6" key="1">
    <citation type="submission" date="2019-07" db="EMBL/GenBank/DDBJ databases">
        <title>Insights of Desulfuromonas acetexigens electromicrobiology.</title>
        <authorList>
            <person name="Katuri K."/>
            <person name="Sapireddy V."/>
            <person name="Shaw D.R."/>
            <person name="Saikaly P."/>
        </authorList>
    </citation>
    <scope>NUCLEOTIDE SEQUENCE [LARGE SCALE GENOMIC DNA]</scope>
    <source>
        <strain evidence="5 6">2873</strain>
    </source>
</reference>
<evidence type="ECO:0000256" key="3">
    <source>
        <dbReference type="SAM" id="SignalP"/>
    </source>
</evidence>
<keyword evidence="6" id="KW-1185">Reference proteome</keyword>
<dbReference type="EMBL" id="VJVV01000017">
    <property type="protein sequence ID" value="TRO78491.1"/>
    <property type="molecule type" value="Genomic_DNA"/>
</dbReference>
<comment type="caution">
    <text evidence="5">The sequence shown here is derived from an EMBL/GenBank/DDBJ whole genome shotgun (WGS) entry which is preliminary data.</text>
</comment>
<dbReference type="Pfam" id="PF13458">
    <property type="entry name" value="Peripla_BP_6"/>
    <property type="match status" value="1"/>
</dbReference>
<sequence length="632" mass="67945">MAGRRAVWFITALLILMTAFSAFATTNGDPALKQGISAYEAGDRQQALSLLRGFVIRNFQDPDLPTAYLYLARVFQEQGSPAEALLYTGRIPEEQKGAEALLIEGLALAATGQKDPALARLLKSNPAQLSPTDQLQRGAALAEIQTALGQNLEALAAIQRHGEGRDESLLAQAHDILKRLSNGDLAEAVFMFQGTPLGQDARTEQANRAFRQGLTEQAKNLLAPVLQNAVPFPYRHEAESLWLALGGGDPATISASSPASSAPVAAVNPLPATTTISSGRALGVLLPLEGRHAPFAQLIRQGMEFALEEHNQSRPGCRLVVRDSGATPEESSRAVRELAADPTILAIAGPITGGAATVCARQAQLLRIPLFALTPKEGIPEIGDFIFRHSLTPQAQVEALLSQAMERRGLRRFAVLYPESSQGKTLAGLFVNGVLRRGGQIVATEGYGENLTDFRIPLRLLKGEDPNKNASTTNDPSPFEALFLPDYPEKISLIAPQLSYYGLQDVQLLGISGWKSPELLRSSGQYLQGAIFADGFFADAGATNVRRFVEAYSARYGVPPSILEAQGYDVASLLLQLLVHPQVQDRQSLRDTLSRVDNFSGATRPFTIAANGDTRQSLWLLTVAGDGFAELP</sequence>
<gene>
    <name evidence="5" type="ORF">FL622_16090</name>
</gene>
<accession>A0A550J5J9</accession>
<name>A0A550J5J9_9BACT</name>
<dbReference type="Proteomes" id="UP000317155">
    <property type="component" value="Unassembled WGS sequence"/>
</dbReference>
<comment type="similarity">
    <text evidence="1">Belongs to the leucine-binding protein family.</text>
</comment>
<dbReference type="SUPFAM" id="SSF48452">
    <property type="entry name" value="TPR-like"/>
    <property type="match status" value="1"/>
</dbReference>
<dbReference type="InterPro" id="IPR028081">
    <property type="entry name" value="Leu-bd"/>
</dbReference>
<dbReference type="PANTHER" id="PTHR30483">
    <property type="entry name" value="LEUCINE-SPECIFIC-BINDING PROTEIN"/>
    <property type="match status" value="1"/>
</dbReference>
<protein>
    <submittedName>
        <fullName evidence="5">ABC transporter substrate-binding protein</fullName>
    </submittedName>
</protein>
<dbReference type="RefSeq" id="WP_092054991.1">
    <property type="nucleotide sequence ID" value="NZ_FOJJ01000009.1"/>
</dbReference>
<dbReference type="Gene3D" id="3.40.50.2300">
    <property type="match status" value="2"/>
</dbReference>
<keyword evidence="2 3" id="KW-0732">Signal</keyword>
<dbReference type="AlphaFoldDB" id="A0A550J5J9"/>
<evidence type="ECO:0000313" key="5">
    <source>
        <dbReference type="EMBL" id="TRO78491.1"/>
    </source>
</evidence>
<dbReference type="CDD" id="cd06339">
    <property type="entry name" value="PBP1_YraM_LppC_lipoprotein-like"/>
    <property type="match status" value="1"/>
</dbReference>
<dbReference type="InterPro" id="IPR028082">
    <property type="entry name" value="Peripla_BP_I"/>
</dbReference>
<feature type="chain" id="PRO_5022235585" evidence="3">
    <location>
        <begin position="25"/>
        <end position="632"/>
    </location>
</feature>
<dbReference type="SUPFAM" id="SSF53822">
    <property type="entry name" value="Periplasmic binding protein-like I"/>
    <property type="match status" value="1"/>
</dbReference>
<dbReference type="Gene3D" id="1.25.40.10">
    <property type="entry name" value="Tetratricopeptide repeat domain"/>
    <property type="match status" value="1"/>
</dbReference>
<organism evidence="5 6">
    <name type="scientific">Trichloromonas acetexigens</name>
    <dbReference type="NCBI Taxonomy" id="38815"/>
    <lineage>
        <taxon>Bacteria</taxon>
        <taxon>Pseudomonadati</taxon>
        <taxon>Thermodesulfobacteriota</taxon>
        <taxon>Desulfuromonadia</taxon>
        <taxon>Desulfuromonadales</taxon>
        <taxon>Trichloromonadaceae</taxon>
        <taxon>Trichloromonas</taxon>
    </lineage>
</organism>
<feature type="domain" description="Leucine-binding protein" evidence="4">
    <location>
        <begin position="282"/>
        <end position="626"/>
    </location>
</feature>
<dbReference type="PANTHER" id="PTHR30483:SF6">
    <property type="entry name" value="PERIPLASMIC BINDING PROTEIN OF ABC TRANSPORTER FOR NATURAL AMINO ACIDS"/>
    <property type="match status" value="1"/>
</dbReference>
<dbReference type="InterPro" id="IPR011990">
    <property type="entry name" value="TPR-like_helical_dom_sf"/>
</dbReference>
<evidence type="ECO:0000313" key="6">
    <source>
        <dbReference type="Proteomes" id="UP000317155"/>
    </source>
</evidence>
<feature type="signal peptide" evidence="3">
    <location>
        <begin position="1"/>
        <end position="24"/>
    </location>
</feature>
<evidence type="ECO:0000256" key="2">
    <source>
        <dbReference type="ARBA" id="ARBA00022729"/>
    </source>
</evidence>
<dbReference type="OrthoDB" id="5410879at2"/>
<evidence type="ECO:0000259" key="4">
    <source>
        <dbReference type="Pfam" id="PF13458"/>
    </source>
</evidence>
<evidence type="ECO:0000256" key="1">
    <source>
        <dbReference type="ARBA" id="ARBA00010062"/>
    </source>
</evidence>